<dbReference type="PANTHER" id="PTHR21261">
    <property type="entry name" value="BEAT PROTEIN"/>
    <property type="match status" value="1"/>
</dbReference>
<sequence length="304" mass="34089">MCDGMSAFRGLLLLLLLSGFVAFHELEALKITRLSVPRWIENGTLESVTLDCEYSLTDKDNRLVVKWFFNDDPKPIYQWIPELGSRLVSEKLQGRIDMNFSVTPSSKFTEFRNLRILKPTSQLSGKYSCHVASFNGIDTAEGEMTVYAPAKLLRFNYTKTKSDRAKFSCEVGHVYPVPDISVYKISPGESEPTIITDGVAKVSDQDDSYRVLVTYEVKDSELKPDGATRFECLILFPGTDYKRYSSITYYPGGAARTVANVQYFGDQSPSGSQSISTYLGMIFLNVALVFGGTNRFENHVMPCN</sequence>
<evidence type="ECO:0000313" key="4">
    <source>
        <dbReference type="RefSeq" id="XP_022252959.1"/>
    </source>
</evidence>
<accession>A0ABM1TAQ3</accession>
<keyword evidence="1" id="KW-0732">Signal</keyword>
<dbReference type="GeneID" id="111088141"/>
<feature type="chain" id="PRO_5047315383" evidence="1">
    <location>
        <begin position="29"/>
        <end position="304"/>
    </location>
</feature>
<dbReference type="Proteomes" id="UP000694941">
    <property type="component" value="Unplaced"/>
</dbReference>
<reference evidence="4" key="1">
    <citation type="submission" date="2025-08" db="UniProtKB">
        <authorList>
            <consortium name="RefSeq"/>
        </authorList>
    </citation>
    <scope>IDENTIFICATION</scope>
    <source>
        <tissue evidence="4">Muscle</tissue>
    </source>
</reference>
<protein>
    <submittedName>
        <fullName evidence="4">Uncharacterized protein LOC111088141 isoform X1</fullName>
    </submittedName>
</protein>
<dbReference type="Gene3D" id="2.60.40.10">
    <property type="entry name" value="Immunoglobulins"/>
    <property type="match status" value="1"/>
</dbReference>
<dbReference type="SUPFAM" id="SSF48726">
    <property type="entry name" value="Immunoglobulin"/>
    <property type="match status" value="1"/>
</dbReference>
<gene>
    <name evidence="4" type="primary">LOC111088141</name>
</gene>
<keyword evidence="3" id="KW-1185">Reference proteome</keyword>
<dbReference type="InterPro" id="IPR036179">
    <property type="entry name" value="Ig-like_dom_sf"/>
</dbReference>
<name>A0ABM1TAQ3_LIMPO</name>
<organism evidence="3 4">
    <name type="scientific">Limulus polyphemus</name>
    <name type="common">Atlantic horseshoe crab</name>
    <dbReference type="NCBI Taxonomy" id="6850"/>
    <lineage>
        <taxon>Eukaryota</taxon>
        <taxon>Metazoa</taxon>
        <taxon>Ecdysozoa</taxon>
        <taxon>Arthropoda</taxon>
        <taxon>Chelicerata</taxon>
        <taxon>Merostomata</taxon>
        <taxon>Xiphosura</taxon>
        <taxon>Limulidae</taxon>
        <taxon>Limulus</taxon>
    </lineage>
</organism>
<evidence type="ECO:0000256" key="1">
    <source>
        <dbReference type="SAM" id="SignalP"/>
    </source>
</evidence>
<dbReference type="InterPro" id="IPR013783">
    <property type="entry name" value="Ig-like_fold"/>
</dbReference>
<evidence type="ECO:0000313" key="3">
    <source>
        <dbReference type="Proteomes" id="UP000694941"/>
    </source>
</evidence>
<feature type="signal peptide" evidence="1">
    <location>
        <begin position="1"/>
        <end position="28"/>
    </location>
</feature>
<dbReference type="PANTHER" id="PTHR21261:SF2">
    <property type="entry name" value="GH04238P-RELATED"/>
    <property type="match status" value="1"/>
</dbReference>
<evidence type="ECO:0000259" key="2">
    <source>
        <dbReference type="PROSITE" id="PS50835"/>
    </source>
</evidence>
<dbReference type="PROSITE" id="PS50835">
    <property type="entry name" value="IG_LIKE"/>
    <property type="match status" value="1"/>
</dbReference>
<dbReference type="InterPro" id="IPR007110">
    <property type="entry name" value="Ig-like_dom"/>
</dbReference>
<feature type="domain" description="Ig-like" evidence="2">
    <location>
        <begin position="46"/>
        <end position="145"/>
    </location>
</feature>
<dbReference type="RefSeq" id="XP_022252959.1">
    <property type="nucleotide sequence ID" value="XM_022397251.1"/>
</dbReference>
<proteinExistence type="predicted"/>